<feature type="transmembrane region" description="Helical" evidence="5">
    <location>
        <begin position="345"/>
        <end position="366"/>
    </location>
</feature>
<dbReference type="InterPro" id="IPR011990">
    <property type="entry name" value="TPR-like_helical_dom_sf"/>
</dbReference>
<feature type="domain" description="O-antigen ligase-related" evidence="6">
    <location>
        <begin position="310"/>
        <end position="456"/>
    </location>
</feature>
<feature type="transmembrane region" description="Helical" evidence="5">
    <location>
        <begin position="210"/>
        <end position="227"/>
    </location>
</feature>
<gene>
    <name evidence="7" type="ORF">DNH61_07640</name>
</gene>
<dbReference type="Pfam" id="PF04932">
    <property type="entry name" value="Wzy_C"/>
    <property type="match status" value="1"/>
</dbReference>
<organism evidence="7 8">
    <name type="scientific">Paenibacillus sambharensis</name>
    <dbReference type="NCBI Taxonomy" id="1803190"/>
    <lineage>
        <taxon>Bacteria</taxon>
        <taxon>Bacillati</taxon>
        <taxon>Bacillota</taxon>
        <taxon>Bacilli</taxon>
        <taxon>Bacillales</taxon>
        <taxon>Paenibacillaceae</taxon>
        <taxon>Paenibacillus</taxon>
    </lineage>
</organism>
<keyword evidence="2 5" id="KW-0812">Transmembrane</keyword>
<evidence type="ECO:0000313" key="8">
    <source>
        <dbReference type="Proteomes" id="UP000249522"/>
    </source>
</evidence>
<evidence type="ECO:0000256" key="1">
    <source>
        <dbReference type="ARBA" id="ARBA00004141"/>
    </source>
</evidence>
<dbReference type="PANTHER" id="PTHR37422:SF13">
    <property type="entry name" value="LIPOPOLYSACCHARIDE BIOSYNTHESIS PROTEIN PA4999-RELATED"/>
    <property type="match status" value="1"/>
</dbReference>
<evidence type="ECO:0000259" key="6">
    <source>
        <dbReference type="Pfam" id="PF04932"/>
    </source>
</evidence>
<dbReference type="EMBL" id="QKRB01000038">
    <property type="protein sequence ID" value="PZD96377.1"/>
    <property type="molecule type" value="Genomic_DNA"/>
</dbReference>
<comment type="caution">
    <text evidence="7">The sequence shown here is derived from an EMBL/GenBank/DDBJ whole genome shotgun (WGS) entry which is preliminary data.</text>
</comment>
<feature type="transmembrane region" description="Helical" evidence="5">
    <location>
        <begin position="20"/>
        <end position="40"/>
    </location>
</feature>
<evidence type="ECO:0000313" key="7">
    <source>
        <dbReference type="EMBL" id="PZD96377.1"/>
    </source>
</evidence>
<dbReference type="PANTHER" id="PTHR37422">
    <property type="entry name" value="TEICHURONIC ACID BIOSYNTHESIS PROTEIN TUAE"/>
    <property type="match status" value="1"/>
</dbReference>
<protein>
    <recommendedName>
        <fullName evidence="6">O-antigen ligase-related domain-containing protein</fullName>
    </recommendedName>
</protein>
<keyword evidence="4 5" id="KW-0472">Membrane</keyword>
<feature type="transmembrane region" description="Helical" evidence="5">
    <location>
        <begin position="184"/>
        <end position="203"/>
    </location>
</feature>
<dbReference type="Gene3D" id="1.25.40.10">
    <property type="entry name" value="Tetratricopeptide repeat domain"/>
    <property type="match status" value="1"/>
</dbReference>
<evidence type="ECO:0000256" key="2">
    <source>
        <dbReference type="ARBA" id="ARBA00022692"/>
    </source>
</evidence>
<feature type="transmembrane region" description="Helical" evidence="5">
    <location>
        <begin position="501"/>
        <end position="517"/>
    </location>
</feature>
<dbReference type="Proteomes" id="UP000249522">
    <property type="component" value="Unassembled WGS sequence"/>
</dbReference>
<feature type="transmembrane region" description="Helical" evidence="5">
    <location>
        <begin position="479"/>
        <end position="495"/>
    </location>
</feature>
<feature type="transmembrane region" description="Helical" evidence="5">
    <location>
        <begin position="142"/>
        <end position="164"/>
    </location>
</feature>
<comment type="subcellular location">
    <subcellularLocation>
        <location evidence="1">Membrane</location>
        <topology evidence="1">Multi-pass membrane protein</topology>
    </subcellularLocation>
</comment>
<dbReference type="InterPro" id="IPR051533">
    <property type="entry name" value="WaaL-like"/>
</dbReference>
<feature type="transmembrane region" description="Helical" evidence="5">
    <location>
        <begin position="307"/>
        <end position="324"/>
    </location>
</feature>
<name>A0A2W1LXY2_9BACL</name>
<dbReference type="InterPro" id="IPR007016">
    <property type="entry name" value="O-antigen_ligase-rel_domated"/>
</dbReference>
<feature type="transmembrane region" description="Helical" evidence="5">
    <location>
        <begin position="254"/>
        <end position="274"/>
    </location>
</feature>
<feature type="transmembrane region" description="Helical" evidence="5">
    <location>
        <begin position="81"/>
        <end position="99"/>
    </location>
</feature>
<evidence type="ECO:0000256" key="4">
    <source>
        <dbReference type="ARBA" id="ARBA00023136"/>
    </source>
</evidence>
<keyword evidence="8" id="KW-1185">Reference proteome</keyword>
<feature type="transmembrane region" description="Helical" evidence="5">
    <location>
        <begin position="52"/>
        <end position="74"/>
    </location>
</feature>
<dbReference type="RefSeq" id="WP_111146071.1">
    <property type="nucleotide sequence ID" value="NZ_QKRB01000038.1"/>
</dbReference>
<evidence type="ECO:0000256" key="5">
    <source>
        <dbReference type="SAM" id="Phobius"/>
    </source>
</evidence>
<evidence type="ECO:0000256" key="3">
    <source>
        <dbReference type="ARBA" id="ARBA00022989"/>
    </source>
</evidence>
<feature type="transmembrane region" description="Helical" evidence="5">
    <location>
        <begin position="537"/>
        <end position="554"/>
    </location>
</feature>
<feature type="transmembrane region" description="Helical" evidence="5">
    <location>
        <begin position="111"/>
        <end position="130"/>
    </location>
</feature>
<reference evidence="7 8" key="1">
    <citation type="submission" date="2018-06" db="EMBL/GenBank/DDBJ databases">
        <title>Paenibacillus imtechensis sp. nov.</title>
        <authorList>
            <person name="Pinnaka A.K."/>
            <person name="Singh H."/>
            <person name="Kaur M."/>
        </authorList>
    </citation>
    <scope>NUCLEOTIDE SEQUENCE [LARGE SCALE GENOMIC DNA]</scope>
    <source>
        <strain evidence="7 8">SMB1</strain>
    </source>
</reference>
<proteinExistence type="predicted"/>
<keyword evidence="3 5" id="KW-1133">Transmembrane helix</keyword>
<feature type="transmembrane region" description="Helical" evidence="5">
    <location>
        <begin position="233"/>
        <end position="249"/>
    </location>
</feature>
<accession>A0A2W1LXY2</accession>
<sequence length="819" mass="93033">MARSNNGAKPKSSTSNDFSLLQWAALFGVIVFLFIFPFHVGLFNGFDLSFEASLYEASIFAYVLLLMMGILLFWHWRPTSLRSWLAVMIMAMPLCYWISAQQAVSKYNAGLMVLLTFMLATFYIVGLYLAKDKLSSSILEATIQTAAYMIVIFGILNLFGQVYFPEALWLAHNGYRLASVFQYSNSYVGFLIAALLGCAYFVIRSRTWHWQGLHALMLVPIIISFILTYSRGGIVMLPIAVLLILPFLTMARQLLLLGHLAISGVLSIAILGKITQNTEQIAQMVQPNASKPATVISAWNGLPLESWLLLIGASVVTAVLSVLLQSKLSSWITGKTQRLQGRKGSAIFVPAAILGAGILGFVLLLATNGFKGILPDSISERLASINFQQHSVLERQTFYSDALEISQDYPVIGAGGGAWKALYQMYQNNPYSSEQAHSYLFQTLVEIGWFGLIVLLAIFSITLYWFIRLQRQPENKERQLYFYVIAASLLTHSVIDFDMNYMYIAAIVFLSLGAMVAPYEHSFKASWLHKKQEASRYVYPALLCIGAIAAIFSAQREYEANRNFEHMAYLLREKQATFEEISPYLDNINELSPKNPAFNLTRAELMSQVYHSTGDPKFLEDAKKSLERAQLYDPYNRLIILAEYRNMKDRGELARVPSYLEDNLAKFQWDIKSYELAIIEYVEIGKLERQTAPAASEAKWNRALEIYNEVLERQKELENLPEGQLQGRSFSTTIGMAQAIGQIYYHRGEYEKALSMFEIHRDSERPEDPNINPAVDHWRINLRFYIATLQALGRWDEEQYQRLIVVDPNEEQLIRELQP</sequence>
<dbReference type="AlphaFoldDB" id="A0A2W1LXY2"/>
<feature type="transmembrane region" description="Helical" evidence="5">
    <location>
        <begin position="447"/>
        <end position="467"/>
    </location>
</feature>
<dbReference type="OrthoDB" id="1808577at2"/>
<dbReference type="GO" id="GO:0016020">
    <property type="term" value="C:membrane"/>
    <property type="evidence" value="ECO:0007669"/>
    <property type="project" value="UniProtKB-SubCell"/>
</dbReference>